<protein>
    <submittedName>
        <fullName evidence="2">DUF1566 domain-containing protein</fullName>
    </submittedName>
</protein>
<sequence length="305" mass="35553">MKATYLISSLALVSGSLFAQCLPQEGRFSKTSIEHQGIQYWVINDQETQLQWMMCPLGQQGEQCVGDAIAEKIPNLEELVNNFNGMEMDVSSWRLPHTQELISITDQNCRYGTYPEFFKLSQPVEVLEQLYQAVAPYKEKFDILYQQHQENLVALENKRQSSPELDEKILDWLENSRKLYEGEWSRETSDYVHKELVPWLKENSPEWVAATTSRSKFTNAYYWSDKDLGLEPLSTHYRTHYDVLAQDFATQSGYSVRFKNVPDLSTASDNHLNISYNYTQYTLGSLSDWPKYYVRLVRAIPHENR</sequence>
<name>A0A8H9N2F1_VIBVL</name>
<organism evidence="2 3">
    <name type="scientific">Vibrio vulnificus</name>
    <dbReference type="NCBI Taxonomy" id="672"/>
    <lineage>
        <taxon>Bacteria</taxon>
        <taxon>Pseudomonadati</taxon>
        <taxon>Pseudomonadota</taxon>
        <taxon>Gammaproteobacteria</taxon>
        <taxon>Vibrionales</taxon>
        <taxon>Vibrionaceae</taxon>
        <taxon>Vibrio</taxon>
    </lineage>
</organism>
<accession>A0A8H9N2F1</accession>
<reference evidence="2" key="2">
    <citation type="submission" date="2019-01" db="EMBL/GenBank/DDBJ databases">
        <authorList>
            <consortium name="NCBI Pathogen Detection Project"/>
        </authorList>
    </citation>
    <scope>NUCLEOTIDE SEQUENCE</scope>
    <source>
        <strain evidence="2">BCW_3452</strain>
    </source>
</reference>
<evidence type="ECO:0000313" key="2">
    <source>
        <dbReference type="EMBL" id="HAS8541543.1"/>
    </source>
</evidence>
<gene>
    <name evidence="2" type="ORF">I7730_17295</name>
</gene>
<keyword evidence="1" id="KW-0732">Signal</keyword>
<feature type="signal peptide" evidence="1">
    <location>
        <begin position="1"/>
        <end position="19"/>
    </location>
</feature>
<evidence type="ECO:0000313" key="3">
    <source>
        <dbReference type="Proteomes" id="UP000863257"/>
    </source>
</evidence>
<reference evidence="2" key="1">
    <citation type="journal article" date="2018" name="Genome Biol.">
        <title>SKESA: strategic k-mer extension for scrupulous assemblies.</title>
        <authorList>
            <person name="Souvorov A."/>
            <person name="Agarwala R."/>
            <person name="Lipman D.J."/>
        </authorList>
    </citation>
    <scope>NUCLEOTIDE SEQUENCE</scope>
    <source>
        <strain evidence="2">BCW_3452</strain>
    </source>
</reference>
<dbReference type="EMBL" id="DACRBY010000022">
    <property type="protein sequence ID" value="HAS8541543.1"/>
    <property type="molecule type" value="Genomic_DNA"/>
</dbReference>
<dbReference type="Proteomes" id="UP000863257">
    <property type="component" value="Unassembled WGS sequence"/>
</dbReference>
<proteinExistence type="predicted"/>
<dbReference type="AlphaFoldDB" id="A0A8H9N2F1"/>
<evidence type="ECO:0000256" key="1">
    <source>
        <dbReference type="SAM" id="SignalP"/>
    </source>
</evidence>
<comment type="caution">
    <text evidence="2">The sequence shown here is derived from an EMBL/GenBank/DDBJ whole genome shotgun (WGS) entry which is preliminary data.</text>
</comment>
<feature type="chain" id="PRO_5034850498" evidence="1">
    <location>
        <begin position="20"/>
        <end position="305"/>
    </location>
</feature>